<dbReference type="Pfam" id="PF00026">
    <property type="entry name" value="Asp"/>
    <property type="match status" value="1"/>
</dbReference>
<dbReference type="STRING" id="1296120.A0A1B9H434"/>
<feature type="compositionally biased region" description="Basic residues" evidence="6">
    <location>
        <begin position="68"/>
        <end position="85"/>
    </location>
</feature>
<dbReference type="PROSITE" id="PS00141">
    <property type="entry name" value="ASP_PROTEASE"/>
    <property type="match status" value="1"/>
</dbReference>
<dbReference type="Gene3D" id="2.40.70.10">
    <property type="entry name" value="Acid Proteases"/>
    <property type="match status" value="2"/>
</dbReference>
<evidence type="ECO:0000256" key="4">
    <source>
        <dbReference type="PIRSR" id="PIRSR601461-2"/>
    </source>
</evidence>
<evidence type="ECO:0000256" key="1">
    <source>
        <dbReference type="ARBA" id="ARBA00007447"/>
    </source>
</evidence>
<feature type="compositionally biased region" description="Basic and acidic residues" evidence="6">
    <location>
        <begin position="86"/>
        <end position="102"/>
    </location>
</feature>
<dbReference type="PROSITE" id="PS51767">
    <property type="entry name" value="PEPTIDASE_A1"/>
    <property type="match status" value="1"/>
</dbReference>
<dbReference type="PANTHER" id="PTHR47966">
    <property type="entry name" value="BETA-SITE APP-CLEAVING ENZYME, ISOFORM A-RELATED"/>
    <property type="match status" value="1"/>
</dbReference>
<feature type="domain" description="Peptidase A1" evidence="8">
    <location>
        <begin position="209"/>
        <end position="513"/>
    </location>
</feature>
<keyword evidence="2 5" id="KW-0064">Aspartyl protease</keyword>
<evidence type="ECO:0000256" key="5">
    <source>
        <dbReference type="RuleBase" id="RU000454"/>
    </source>
</evidence>
<dbReference type="GO" id="GO:0006508">
    <property type="term" value="P:proteolysis"/>
    <property type="evidence" value="ECO:0007669"/>
    <property type="project" value="UniProtKB-KW"/>
</dbReference>
<reference evidence="10" key="2">
    <citation type="submission" date="2013-12" db="EMBL/GenBank/DDBJ databases">
        <title>Evolution of pathogenesis and genome organization in the Tremellales.</title>
        <authorList>
            <person name="Cuomo C."/>
            <person name="Litvintseva A."/>
            <person name="Heitman J."/>
            <person name="Chen Y."/>
            <person name="Sun S."/>
            <person name="Springer D."/>
            <person name="Dromer F."/>
            <person name="Young S."/>
            <person name="Zeng Q."/>
            <person name="Chapman S."/>
            <person name="Gujja S."/>
            <person name="Saif S."/>
            <person name="Birren B."/>
        </authorList>
    </citation>
    <scope>NUCLEOTIDE SEQUENCE [LARGE SCALE GENOMIC DNA]</scope>
    <source>
        <strain evidence="10">BCC8398</strain>
    </source>
</reference>
<dbReference type="OrthoDB" id="2747330at2759"/>
<evidence type="ECO:0000256" key="2">
    <source>
        <dbReference type="ARBA" id="ARBA00022750"/>
    </source>
</evidence>
<dbReference type="InterPro" id="IPR021109">
    <property type="entry name" value="Peptidase_aspartic_dom_sf"/>
</dbReference>
<dbReference type="InterPro" id="IPR001461">
    <property type="entry name" value="Aspartic_peptidase_A1"/>
</dbReference>
<dbReference type="AlphaFoldDB" id="A0A1B9H434"/>
<dbReference type="SUPFAM" id="SSF50630">
    <property type="entry name" value="Acid proteases"/>
    <property type="match status" value="1"/>
</dbReference>
<dbReference type="PRINTS" id="PR00792">
    <property type="entry name" value="PEPSIN"/>
</dbReference>
<evidence type="ECO:0000313" key="10">
    <source>
        <dbReference type="Proteomes" id="UP000092666"/>
    </source>
</evidence>
<feature type="disulfide bond" evidence="4">
    <location>
        <begin position="440"/>
        <end position="476"/>
    </location>
</feature>
<keyword evidence="5" id="KW-0378">Hydrolase</keyword>
<accession>A0A1B9H434</accession>
<dbReference type="CDD" id="cd05471">
    <property type="entry name" value="pepsin_like"/>
    <property type="match status" value="1"/>
</dbReference>
<comment type="similarity">
    <text evidence="1 5">Belongs to the peptidase A1 family.</text>
</comment>
<dbReference type="InterPro" id="IPR001969">
    <property type="entry name" value="Aspartic_peptidase_AS"/>
</dbReference>
<evidence type="ECO:0000256" key="7">
    <source>
        <dbReference type="SAM" id="SignalP"/>
    </source>
</evidence>
<reference evidence="9 10" key="1">
    <citation type="submission" date="2013-07" db="EMBL/GenBank/DDBJ databases">
        <title>The Genome Sequence of Cryptococcus heveanensis BCC8398.</title>
        <authorList>
            <consortium name="The Broad Institute Genome Sequencing Platform"/>
            <person name="Cuomo C."/>
            <person name="Litvintseva A."/>
            <person name="Chen Y."/>
            <person name="Heitman J."/>
            <person name="Sun S."/>
            <person name="Springer D."/>
            <person name="Dromer F."/>
            <person name="Young S.K."/>
            <person name="Zeng Q."/>
            <person name="Gargeya S."/>
            <person name="Fitzgerald M."/>
            <person name="Abouelleil A."/>
            <person name="Alvarado L."/>
            <person name="Berlin A.M."/>
            <person name="Chapman S.B."/>
            <person name="Dewar J."/>
            <person name="Goldberg J."/>
            <person name="Griggs A."/>
            <person name="Gujja S."/>
            <person name="Hansen M."/>
            <person name="Howarth C."/>
            <person name="Imamovic A."/>
            <person name="Larimer J."/>
            <person name="McCowan C."/>
            <person name="Murphy C."/>
            <person name="Pearson M."/>
            <person name="Priest M."/>
            <person name="Roberts A."/>
            <person name="Saif S."/>
            <person name="Shea T."/>
            <person name="Sykes S."/>
            <person name="Wortman J."/>
            <person name="Nusbaum C."/>
            <person name="Birren B."/>
        </authorList>
    </citation>
    <scope>NUCLEOTIDE SEQUENCE [LARGE SCALE GENOMIC DNA]</scope>
    <source>
        <strain evidence="9 10">BCC8398</strain>
    </source>
</reference>
<keyword evidence="5" id="KW-0645">Protease</keyword>
<name>A0A1B9H434_9TREE</name>
<feature type="compositionally biased region" description="Basic and acidic residues" evidence="6">
    <location>
        <begin position="50"/>
        <end position="64"/>
    </location>
</feature>
<keyword evidence="4" id="KW-1015">Disulfide bond</keyword>
<feature type="region of interest" description="Disordered" evidence="6">
    <location>
        <begin position="125"/>
        <end position="157"/>
    </location>
</feature>
<dbReference type="PANTHER" id="PTHR47966:SF75">
    <property type="entry name" value="ENDOPEPTIDASE (CTSD), PUTATIVE (AFU_ORTHOLOGUE AFUA_4G07040)-RELATED"/>
    <property type="match status" value="1"/>
</dbReference>
<evidence type="ECO:0000259" key="8">
    <source>
        <dbReference type="PROSITE" id="PS51767"/>
    </source>
</evidence>
<feature type="region of interest" description="Disordered" evidence="6">
    <location>
        <begin position="31"/>
        <end position="103"/>
    </location>
</feature>
<protein>
    <recommendedName>
        <fullName evidence="8">Peptidase A1 domain-containing protein</fullName>
    </recommendedName>
</protein>
<dbReference type="InterPro" id="IPR033121">
    <property type="entry name" value="PEPTIDASE_A1"/>
</dbReference>
<feature type="signal peptide" evidence="7">
    <location>
        <begin position="1"/>
        <end position="25"/>
    </location>
</feature>
<organism evidence="9 10">
    <name type="scientific">Kwoniella heveanensis BCC8398</name>
    <dbReference type="NCBI Taxonomy" id="1296120"/>
    <lineage>
        <taxon>Eukaryota</taxon>
        <taxon>Fungi</taxon>
        <taxon>Dikarya</taxon>
        <taxon>Basidiomycota</taxon>
        <taxon>Agaricomycotina</taxon>
        <taxon>Tremellomycetes</taxon>
        <taxon>Tremellales</taxon>
        <taxon>Cryptococcaceae</taxon>
        <taxon>Kwoniella</taxon>
    </lineage>
</organism>
<dbReference type="InterPro" id="IPR034164">
    <property type="entry name" value="Pepsin-like_dom"/>
</dbReference>
<dbReference type="GO" id="GO:0004190">
    <property type="term" value="F:aspartic-type endopeptidase activity"/>
    <property type="evidence" value="ECO:0007669"/>
    <property type="project" value="UniProtKB-KW"/>
</dbReference>
<keyword evidence="7" id="KW-0732">Signal</keyword>
<keyword evidence="10" id="KW-1185">Reference proteome</keyword>
<sequence length="516" mass="54994">MPTFALRSLLLLLPLLTLLVSPVEGATTLKLSRHTTSSPSRSLRKVQQRSFERRRRDEPEDRAIHIAMHPHHTKAKSHGGRRNGKRRLDGRSPSRGSDKGHFDGLSGVLEGVLKPDSIVTLTPVVTAAPDGDGDTKGERSAPPPASDIALAQGDSPVPEQEVGNVIISSVYRTVTKTIHQSTPVAAPTGVPEIENPDDLELENTGGLAYTIDVVVGGVAIPVIVDTGSSQFWVPASTCISCTSYGMTVSPIQLPESCESRNNTYGIGSVSGCFTKSAISVGPYEIPNMDLMGVTTVDEALGSSGSVLSGILGLAGETTLEGAPTVVKAMYDLGLIKSKTVGFYLSEDENVDSEITFGDVTTSEHADASQGVTVQSVENDMNLYEIVMDEFAVGGTVVTQSETVVVDTGSSYIYVPEATAQQIYSLLPSPLKAEQGYLLPCAPDNPPTLKLKFGGMDFPLEYKYIVGDDAGTGDGYCWGKIGSLAKMNSWVIGDAFLHTVYTSFNVETREVTIYKLK</sequence>
<evidence type="ECO:0000256" key="3">
    <source>
        <dbReference type="PIRSR" id="PIRSR601461-1"/>
    </source>
</evidence>
<gene>
    <name evidence="9" type="ORF">I316_00243</name>
</gene>
<evidence type="ECO:0000256" key="6">
    <source>
        <dbReference type="SAM" id="MobiDB-lite"/>
    </source>
</evidence>
<dbReference type="Proteomes" id="UP000092666">
    <property type="component" value="Unassembled WGS sequence"/>
</dbReference>
<dbReference type="EMBL" id="KI669492">
    <property type="protein sequence ID" value="OCF38019.1"/>
    <property type="molecule type" value="Genomic_DNA"/>
</dbReference>
<evidence type="ECO:0000313" key="9">
    <source>
        <dbReference type="EMBL" id="OCF38019.1"/>
    </source>
</evidence>
<feature type="active site" evidence="3">
    <location>
        <position position="225"/>
    </location>
</feature>
<proteinExistence type="inferred from homology"/>
<feature type="active site" evidence="3">
    <location>
        <position position="406"/>
    </location>
</feature>
<feature type="chain" id="PRO_5008627525" description="Peptidase A1 domain-containing protein" evidence="7">
    <location>
        <begin position="26"/>
        <end position="516"/>
    </location>
</feature>